<evidence type="ECO:0000313" key="2">
    <source>
        <dbReference type="EMBL" id="NEY20329.1"/>
    </source>
</evidence>
<reference evidence="2 3" key="1">
    <citation type="submission" date="2020-03" db="EMBL/GenBank/DDBJ databases">
        <title>Bacillus aquiflavi sp. nov., isolated from yellow water of strong flavor Chinese baijiu in Yibin region of China.</title>
        <authorList>
            <person name="Xie J."/>
        </authorList>
    </citation>
    <scope>NUCLEOTIDE SEQUENCE [LARGE SCALE GENOMIC DNA]</scope>
    <source>
        <strain evidence="2 3">Gsoil 114</strain>
    </source>
</reference>
<keyword evidence="3" id="KW-1185">Reference proteome</keyword>
<proteinExistence type="inferred from homology"/>
<dbReference type="RefSeq" id="WP_081749998.1">
    <property type="nucleotide sequence ID" value="NZ_JAAIWK010000015.1"/>
</dbReference>
<name>A0A6M0P8E4_9BACI</name>
<dbReference type="Proteomes" id="UP000476934">
    <property type="component" value="Unassembled WGS sequence"/>
</dbReference>
<dbReference type="AlphaFoldDB" id="A0A6M0P8E4"/>
<comment type="caution">
    <text evidence="2">The sequence shown here is derived from an EMBL/GenBank/DDBJ whole genome shotgun (WGS) entry which is preliminary data.</text>
</comment>
<accession>A0A6M0P8E4</accession>
<dbReference type="InterPro" id="IPR019618">
    <property type="entry name" value="Spore_germination_GerPA"/>
</dbReference>
<organism evidence="2 3">
    <name type="scientific">Heyndrickxia ginsengihumi</name>
    <dbReference type="NCBI Taxonomy" id="363870"/>
    <lineage>
        <taxon>Bacteria</taxon>
        <taxon>Bacillati</taxon>
        <taxon>Bacillota</taxon>
        <taxon>Bacilli</taxon>
        <taxon>Bacillales</taxon>
        <taxon>Bacillaceae</taxon>
        <taxon>Heyndrickxia</taxon>
    </lineage>
</organism>
<comment type="similarity">
    <text evidence="1">Belongs to the GerPA/GerPF family.</text>
</comment>
<dbReference type="Pfam" id="PF10676">
    <property type="entry name" value="gerPA"/>
    <property type="match status" value="1"/>
</dbReference>
<evidence type="ECO:0000313" key="3">
    <source>
        <dbReference type="Proteomes" id="UP000476934"/>
    </source>
</evidence>
<evidence type="ECO:0000256" key="1">
    <source>
        <dbReference type="ARBA" id="ARBA00008103"/>
    </source>
</evidence>
<dbReference type="PANTHER" id="PTHR37808">
    <property type="entry name" value="SPORE GERMINATION PROTEIN-LIKE PROTEIN YDZR-RELATED"/>
    <property type="match status" value="1"/>
</dbReference>
<dbReference type="EMBL" id="JAAIWK010000015">
    <property type="protein sequence ID" value="NEY20329.1"/>
    <property type="molecule type" value="Genomic_DNA"/>
</dbReference>
<dbReference type="PANTHER" id="PTHR37808:SF1">
    <property type="entry name" value="SPORE GERMINATION PROTEIN-LIKE PROTEIN YDZR"/>
    <property type="match status" value="1"/>
</dbReference>
<dbReference type="OrthoDB" id="2691926at2"/>
<protein>
    <submittedName>
        <fullName evidence="2">Spore germination protein</fullName>
    </submittedName>
</protein>
<sequence length="66" mass="6786">MPAIIGSTQILNVSGTATVSFGDTAFISPITVSKTTHGSGSSSTGGFIINNNFLSFNNTIDTGNFR</sequence>
<gene>
    <name evidence="2" type="ORF">G4D61_10215</name>
</gene>